<keyword evidence="3" id="KW-0690">Ribosome biogenesis</keyword>
<dbReference type="Gene3D" id="1.10.40.50">
    <property type="entry name" value="Probable gtpase engc, domain 3"/>
    <property type="match status" value="1"/>
</dbReference>
<keyword evidence="2 3" id="KW-0342">GTP-binding</keyword>
<evidence type="ECO:0000313" key="6">
    <source>
        <dbReference type="EMBL" id="TDR32403.1"/>
    </source>
</evidence>
<dbReference type="EMBL" id="SNZE01000004">
    <property type="protein sequence ID" value="TDR32403.1"/>
    <property type="molecule type" value="Genomic_DNA"/>
</dbReference>
<dbReference type="GO" id="GO:0019843">
    <property type="term" value="F:rRNA binding"/>
    <property type="evidence" value="ECO:0007669"/>
    <property type="project" value="UniProtKB-KW"/>
</dbReference>
<comment type="cofactor">
    <cofactor evidence="3">
        <name>Zn(2+)</name>
        <dbReference type="ChEBI" id="CHEBI:29105"/>
    </cofactor>
    <text evidence="3">Binds 1 zinc ion per subunit.</text>
</comment>
<keyword evidence="3" id="KW-0479">Metal-binding</keyword>
<evidence type="ECO:0000259" key="5">
    <source>
        <dbReference type="PROSITE" id="PS51721"/>
    </source>
</evidence>
<dbReference type="GO" id="GO:0005737">
    <property type="term" value="C:cytoplasm"/>
    <property type="evidence" value="ECO:0007669"/>
    <property type="project" value="UniProtKB-SubCell"/>
</dbReference>
<sequence>MSTTPMRIIASYGHQFLALTLDKRTDMDASAYIQLVARGKKQGYAVGDIVNVTPTSNNQGAIESLQERRNHFYRSEFNKQKNLAANIDQVAIVCATEPAFSEELLGRALICAEVAEIEVLIILNKVDVSDKLASARATLSLYPQLGYPLIEVSSKQADSLDTELKPHLAGKTTLLMGQSGMGKSSLINALIPDVQLKTREISSVLNSGKHTTTFTRLFDCDINGQASDIIDSPGFEQFGMAQFSLSQIQHAMPEFKPYLGQCRFHNCKHLQEPQCAVLAAIAEGQITEKRHQFYLRLMEQLDYYDHARY</sequence>
<dbReference type="InterPro" id="IPR030378">
    <property type="entry name" value="G_CP_dom"/>
</dbReference>
<dbReference type="Proteomes" id="UP000294480">
    <property type="component" value="Unassembled WGS sequence"/>
</dbReference>
<feature type="binding site" evidence="3">
    <location>
        <position position="267"/>
    </location>
    <ligand>
        <name>Zn(2+)</name>
        <dbReference type="ChEBI" id="CHEBI:29105"/>
    </ligand>
</feature>
<keyword evidence="3" id="KW-0694">RNA-binding</keyword>
<keyword evidence="1 3" id="KW-0547">Nucleotide-binding</keyword>
<keyword evidence="3" id="KW-0963">Cytoplasm</keyword>
<comment type="caution">
    <text evidence="6">The sequence shown here is derived from an EMBL/GenBank/DDBJ whole genome shotgun (WGS) entry which is preliminary data.</text>
</comment>
<protein>
    <recommendedName>
        <fullName evidence="3">Small ribosomal subunit biogenesis GTPase RsgA</fullName>
        <ecNumber evidence="3">3.6.1.-</ecNumber>
    </recommendedName>
</protein>
<keyword evidence="3" id="KW-0862">Zinc</keyword>
<dbReference type="GO" id="GO:0005525">
    <property type="term" value="F:GTP binding"/>
    <property type="evidence" value="ECO:0007669"/>
    <property type="project" value="UniProtKB-UniRule"/>
</dbReference>
<comment type="subunit">
    <text evidence="3">Monomer. Associates with 30S ribosomal subunit, binds 16S rRNA.</text>
</comment>
<feature type="binding site" evidence="3">
    <location>
        <position position="269"/>
    </location>
    <ligand>
        <name>Zn(2+)</name>
        <dbReference type="ChEBI" id="CHEBI:29105"/>
    </ligand>
</feature>
<dbReference type="GO" id="GO:0003924">
    <property type="term" value="F:GTPase activity"/>
    <property type="evidence" value="ECO:0007669"/>
    <property type="project" value="UniProtKB-UniRule"/>
</dbReference>
<dbReference type="InterPro" id="IPR027417">
    <property type="entry name" value="P-loop_NTPase"/>
</dbReference>
<dbReference type="AlphaFoldDB" id="A0A4R6YA43"/>
<keyword evidence="3" id="KW-0699">rRNA-binding</keyword>
<evidence type="ECO:0000259" key="4">
    <source>
        <dbReference type="PROSITE" id="PS50936"/>
    </source>
</evidence>
<reference evidence="6 7" key="1">
    <citation type="submission" date="2019-03" db="EMBL/GenBank/DDBJ databases">
        <title>Genomic Encyclopedia of Type Strains, Phase IV (KMG-IV): sequencing the most valuable type-strain genomes for metagenomic binning, comparative biology and taxonomic classification.</title>
        <authorList>
            <person name="Goeker M."/>
        </authorList>
    </citation>
    <scope>NUCLEOTIDE SEQUENCE [LARGE SCALE GENOMIC DNA]</scope>
    <source>
        <strain evidence="6 7">DSM 102852</strain>
    </source>
</reference>
<name>A0A4R6YA43_9BURK</name>
<comment type="subcellular location">
    <subcellularLocation>
        <location evidence="3">Cytoplasm</location>
    </subcellularLocation>
</comment>
<evidence type="ECO:0000256" key="3">
    <source>
        <dbReference type="HAMAP-Rule" id="MF_01820"/>
    </source>
</evidence>
<dbReference type="GO" id="GO:0046872">
    <property type="term" value="F:metal ion binding"/>
    <property type="evidence" value="ECO:0007669"/>
    <property type="project" value="UniProtKB-KW"/>
</dbReference>
<feature type="binding site" evidence="3">
    <location>
        <begin position="177"/>
        <end position="185"/>
    </location>
    <ligand>
        <name>GTP</name>
        <dbReference type="ChEBI" id="CHEBI:37565"/>
    </ligand>
</feature>
<keyword evidence="3" id="KW-0378">Hydrolase</keyword>
<keyword evidence="7" id="KW-1185">Reference proteome</keyword>
<feature type="domain" description="EngC GTPase" evidence="4">
    <location>
        <begin position="85"/>
        <end position="236"/>
    </location>
</feature>
<gene>
    <name evidence="3" type="primary">rsgA</name>
    <name evidence="6" type="ORF">DFR44_104122</name>
</gene>
<dbReference type="Gene3D" id="3.40.50.300">
    <property type="entry name" value="P-loop containing nucleotide triphosphate hydrolases"/>
    <property type="match status" value="1"/>
</dbReference>
<dbReference type="Pfam" id="PF03193">
    <property type="entry name" value="RsgA_GTPase"/>
    <property type="match status" value="1"/>
</dbReference>
<dbReference type="CDD" id="cd01854">
    <property type="entry name" value="YjeQ_EngC"/>
    <property type="match status" value="1"/>
</dbReference>
<accession>A0A4R6YA43</accession>
<evidence type="ECO:0000256" key="1">
    <source>
        <dbReference type="ARBA" id="ARBA00022741"/>
    </source>
</evidence>
<evidence type="ECO:0000313" key="7">
    <source>
        <dbReference type="Proteomes" id="UP000294480"/>
    </source>
</evidence>
<comment type="function">
    <text evidence="3">One of several proteins that assist in the late maturation steps of the functional core of the 30S ribosomal subunit. Helps release RbfA from mature subunits. May play a role in the assembly of ribosomal proteins into the subunit. Circularly permuted GTPase that catalyzes slow GTP hydrolysis, GTPase activity is stimulated by the 30S ribosomal subunit.</text>
</comment>
<dbReference type="HAMAP" id="MF_01820">
    <property type="entry name" value="GTPase_RsgA"/>
    <property type="match status" value="1"/>
</dbReference>
<dbReference type="InterPro" id="IPR004881">
    <property type="entry name" value="Ribosome_biogen_GTPase_RsgA"/>
</dbReference>
<dbReference type="PROSITE" id="PS51721">
    <property type="entry name" value="G_CP"/>
    <property type="match status" value="1"/>
</dbReference>
<feature type="binding site" evidence="3">
    <location>
        <position position="262"/>
    </location>
    <ligand>
        <name>Zn(2+)</name>
        <dbReference type="ChEBI" id="CHEBI:29105"/>
    </ligand>
</feature>
<dbReference type="NCBIfam" id="TIGR00157">
    <property type="entry name" value="ribosome small subunit-dependent GTPase A"/>
    <property type="match status" value="1"/>
</dbReference>
<feature type="domain" description="CP-type G" evidence="5">
    <location>
        <begin position="74"/>
        <end position="238"/>
    </location>
</feature>
<dbReference type="GO" id="GO:0042274">
    <property type="term" value="P:ribosomal small subunit biogenesis"/>
    <property type="evidence" value="ECO:0007669"/>
    <property type="project" value="UniProtKB-UniRule"/>
</dbReference>
<comment type="similarity">
    <text evidence="3">Belongs to the TRAFAC class YlqF/YawG GTPase family. RsgA subfamily.</text>
</comment>
<proteinExistence type="inferred from homology"/>
<dbReference type="PANTHER" id="PTHR32120:SF11">
    <property type="entry name" value="SMALL RIBOSOMAL SUBUNIT BIOGENESIS GTPASE RSGA 1, MITOCHONDRIAL-RELATED"/>
    <property type="match status" value="1"/>
</dbReference>
<evidence type="ECO:0000256" key="2">
    <source>
        <dbReference type="ARBA" id="ARBA00023134"/>
    </source>
</evidence>
<dbReference type="EC" id="3.6.1.-" evidence="3"/>
<organism evidence="6 7">
    <name type="scientific">Hydromonas duriensis</name>
    <dbReference type="NCBI Taxonomy" id="1527608"/>
    <lineage>
        <taxon>Bacteria</taxon>
        <taxon>Pseudomonadati</taxon>
        <taxon>Pseudomonadota</taxon>
        <taxon>Betaproteobacteria</taxon>
        <taxon>Burkholderiales</taxon>
        <taxon>Burkholderiaceae</taxon>
        <taxon>Hydromonas</taxon>
    </lineage>
</organism>
<feature type="binding site" evidence="3">
    <location>
        <begin position="124"/>
        <end position="127"/>
    </location>
    <ligand>
        <name>GTP</name>
        <dbReference type="ChEBI" id="CHEBI:37565"/>
    </ligand>
</feature>
<dbReference type="PANTHER" id="PTHR32120">
    <property type="entry name" value="SMALL RIBOSOMAL SUBUNIT BIOGENESIS GTPASE RSGA"/>
    <property type="match status" value="1"/>
</dbReference>
<dbReference type="SUPFAM" id="SSF52540">
    <property type="entry name" value="P-loop containing nucleoside triphosphate hydrolases"/>
    <property type="match status" value="1"/>
</dbReference>
<feature type="binding site" evidence="3">
    <location>
        <position position="275"/>
    </location>
    <ligand>
        <name>Zn(2+)</name>
        <dbReference type="ChEBI" id="CHEBI:29105"/>
    </ligand>
</feature>
<dbReference type="OrthoDB" id="9809485at2"/>
<dbReference type="InterPro" id="IPR010914">
    <property type="entry name" value="RsgA_GTPase_dom"/>
</dbReference>
<dbReference type="PROSITE" id="PS50936">
    <property type="entry name" value="ENGC_GTPASE"/>
    <property type="match status" value="1"/>
</dbReference>
<dbReference type="RefSeq" id="WP_133619264.1">
    <property type="nucleotide sequence ID" value="NZ_SNZE01000004.1"/>
</dbReference>